<evidence type="ECO:0000313" key="1">
    <source>
        <dbReference type="EMBL" id="CAP21878.1"/>
    </source>
</evidence>
<reference evidence="1 2" key="2">
    <citation type="journal article" date="2011" name="PLoS Genet.">
        <title>Caenorhabditis briggsae recombinant inbred line genotypes reveal inter-strain incompatibility and the evolution of recombination.</title>
        <authorList>
            <person name="Ross J.A."/>
            <person name="Koboldt D.C."/>
            <person name="Staisch J.E."/>
            <person name="Chamberlin H.M."/>
            <person name="Gupta B.P."/>
            <person name="Miller R.D."/>
            <person name="Baird S.E."/>
            <person name="Haag E.S."/>
        </authorList>
    </citation>
    <scope>NUCLEOTIDE SEQUENCE [LARGE SCALE GENOMIC DNA]</scope>
    <source>
        <strain evidence="1 2">AF16</strain>
    </source>
</reference>
<keyword evidence="2" id="KW-1185">Reference proteome</keyword>
<gene>
    <name evidence="1 3" type="ORF">CBG00426</name>
    <name evidence="1" type="ORF">CBG_00426</name>
</gene>
<dbReference type="RefSeq" id="XP_002632402.1">
    <property type="nucleotide sequence ID" value="XM_002632356.1"/>
</dbReference>
<evidence type="ECO:0000313" key="3">
    <source>
        <dbReference type="WormBase" id="CBG00426"/>
    </source>
</evidence>
<dbReference type="HOGENOM" id="CLU_1760425_0_0_1"/>
<evidence type="ECO:0000313" key="2">
    <source>
        <dbReference type="Proteomes" id="UP000008549"/>
    </source>
</evidence>
<reference evidence="1 2" key="1">
    <citation type="journal article" date="2003" name="PLoS Biol.">
        <title>The genome sequence of Caenorhabditis briggsae: a platform for comparative genomics.</title>
        <authorList>
            <person name="Stein L.D."/>
            <person name="Bao Z."/>
            <person name="Blasiar D."/>
            <person name="Blumenthal T."/>
            <person name="Brent M.R."/>
            <person name="Chen N."/>
            <person name="Chinwalla A."/>
            <person name="Clarke L."/>
            <person name="Clee C."/>
            <person name="Coghlan A."/>
            <person name="Coulson A."/>
            <person name="D'Eustachio P."/>
            <person name="Fitch D.H."/>
            <person name="Fulton L.A."/>
            <person name="Fulton R.E."/>
            <person name="Griffiths-Jones S."/>
            <person name="Harris T.W."/>
            <person name="Hillier L.W."/>
            <person name="Kamath R."/>
            <person name="Kuwabara P.E."/>
            <person name="Mardis E.R."/>
            <person name="Marra M.A."/>
            <person name="Miner T.L."/>
            <person name="Minx P."/>
            <person name="Mullikin J.C."/>
            <person name="Plumb R.W."/>
            <person name="Rogers J."/>
            <person name="Schein J.E."/>
            <person name="Sohrmann M."/>
            <person name="Spieth J."/>
            <person name="Stajich J.E."/>
            <person name="Wei C."/>
            <person name="Willey D."/>
            <person name="Wilson R.K."/>
            <person name="Durbin R."/>
            <person name="Waterston R.H."/>
        </authorList>
    </citation>
    <scope>NUCLEOTIDE SEQUENCE [LARGE SCALE GENOMIC DNA]</scope>
    <source>
        <strain evidence="1 2">AF16</strain>
    </source>
</reference>
<dbReference type="AlphaFoldDB" id="A8WN23"/>
<dbReference type="Proteomes" id="UP000008549">
    <property type="component" value="Unassembled WGS sequence"/>
</dbReference>
<dbReference type="CTD" id="8574399"/>
<dbReference type="WormBase" id="CBG00426">
    <property type="protein sequence ID" value="CBP44388"/>
    <property type="gene ID" value="WBGene00023815"/>
</dbReference>
<dbReference type="eggNOG" id="ENOG502TI31">
    <property type="taxonomic scope" value="Eukaryota"/>
</dbReference>
<dbReference type="FunCoup" id="A8WN23">
    <property type="interactions" value="352"/>
</dbReference>
<accession>A8WN23</accession>
<proteinExistence type="predicted"/>
<dbReference type="GeneID" id="8574399"/>
<sequence>MQAEMEIVKSSDFEMLNCKYLIMDKKKNIHGLKHFVVLPELNEMHLNDALLQYKDDKDYVIEHLYISEMKNIENFMDTVLKFRRLYSLTVCQITIRLPKTIPDEKIWKFSHEILEDENYILLNVYQMEDYTEFYFFANNEYQCMMRYL</sequence>
<dbReference type="EMBL" id="HE600968">
    <property type="protein sequence ID" value="CAP21878.1"/>
    <property type="molecule type" value="Genomic_DNA"/>
</dbReference>
<dbReference type="KEGG" id="cbr:CBG_00426"/>
<protein>
    <submittedName>
        <fullName evidence="1">Protein CBG00426</fullName>
    </submittedName>
</protein>
<dbReference type="InParanoid" id="A8WN23"/>
<dbReference type="STRING" id="6238.A8WN23"/>
<name>A8WN23_CAEBR</name>
<organism evidence="1 2">
    <name type="scientific">Caenorhabditis briggsae</name>
    <dbReference type="NCBI Taxonomy" id="6238"/>
    <lineage>
        <taxon>Eukaryota</taxon>
        <taxon>Metazoa</taxon>
        <taxon>Ecdysozoa</taxon>
        <taxon>Nematoda</taxon>
        <taxon>Chromadorea</taxon>
        <taxon>Rhabditida</taxon>
        <taxon>Rhabditina</taxon>
        <taxon>Rhabditomorpha</taxon>
        <taxon>Rhabditoidea</taxon>
        <taxon>Rhabditidae</taxon>
        <taxon>Peloderinae</taxon>
        <taxon>Caenorhabditis</taxon>
    </lineage>
</organism>